<dbReference type="GO" id="GO:0034457">
    <property type="term" value="C:Mpp10 complex"/>
    <property type="evidence" value="ECO:0007669"/>
    <property type="project" value="EnsemblFungi"/>
</dbReference>
<keyword evidence="11" id="KW-1185">Reference proteome</keyword>
<evidence type="ECO:0000256" key="3">
    <source>
        <dbReference type="ARBA" id="ARBA00022517"/>
    </source>
</evidence>
<evidence type="ECO:0000256" key="5">
    <source>
        <dbReference type="ARBA" id="ARBA00023242"/>
    </source>
</evidence>
<evidence type="ECO:0000259" key="8">
    <source>
        <dbReference type="SMART" id="SM00363"/>
    </source>
</evidence>
<dbReference type="Gene3D" id="3.10.290.10">
    <property type="entry name" value="RNA-binding S4 domain"/>
    <property type="match status" value="1"/>
</dbReference>
<dbReference type="InterPro" id="IPR001912">
    <property type="entry name" value="Ribosomal_uS4_N"/>
</dbReference>
<dbReference type="GO" id="GO:0140691">
    <property type="term" value="F:RNA folding chaperone"/>
    <property type="evidence" value="ECO:0007669"/>
    <property type="project" value="EnsemblFungi"/>
</dbReference>
<dbReference type="PROSITE" id="PS50889">
    <property type="entry name" value="S4"/>
    <property type="match status" value="1"/>
</dbReference>
<dbReference type="GO" id="GO:0042274">
    <property type="term" value="P:ribosomal small subunit biogenesis"/>
    <property type="evidence" value="ECO:0007669"/>
    <property type="project" value="EnsemblFungi"/>
</dbReference>
<dbReference type="RefSeq" id="XP_019015201.1">
    <property type="nucleotide sequence ID" value="XM_019164917.1"/>
</dbReference>
<sequence length="184" mass="21470">MVRKLKYHEQKLLKKVDLYNYKQDNNHREADVVQRYQLTNRSDYHSYNKIVGKLKQVARKLALLEAADPFRIKHEQLLLEKLYGMGLLPTTSKISAVENKVSVSSLCRRRVGVMMVKFHMAQNVADANKFVRQGHVRVGSKVVTDPAYLITRALEDYLTWVDESKIKQNVLTFKNRWDDYSVAN</sequence>
<keyword evidence="4 7" id="KW-0694">RNA-binding</keyword>
<dbReference type="CDD" id="cd00165">
    <property type="entry name" value="S4"/>
    <property type="match status" value="1"/>
</dbReference>
<dbReference type="InterPro" id="IPR036986">
    <property type="entry name" value="S4_RNA-bd_sf"/>
</dbReference>
<comment type="similarity">
    <text evidence="2">Belongs to the universal ribosomal protein uS4 family.</text>
</comment>
<organism evidence="10 11">
    <name type="scientific">Pichia membranifaciens NRRL Y-2026</name>
    <dbReference type="NCBI Taxonomy" id="763406"/>
    <lineage>
        <taxon>Eukaryota</taxon>
        <taxon>Fungi</taxon>
        <taxon>Dikarya</taxon>
        <taxon>Ascomycota</taxon>
        <taxon>Saccharomycotina</taxon>
        <taxon>Pichiomycetes</taxon>
        <taxon>Pichiales</taxon>
        <taxon>Pichiaceae</taxon>
        <taxon>Pichia</taxon>
    </lineage>
</organism>
<evidence type="ECO:0000256" key="7">
    <source>
        <dbReference type="PROSITE-ProRule" id="PRU00182"/>
    </source>
</evidence>
<evidence type="ECO:0000313" key="11">
    <source>
        <dbReference type="Proteomes" id="UP000094455"/>
    </source>
</evidence>
<dbReference type="InterPro" id="IPR002942">
    <property type="entry name" value="S4_RNA-bd"/>
</dbReference>
<dbReference type="Pfam" id="PF01479">
    <property type="entry name" value="S4"/>
    <property type="match status" value="1"/>
</dbReference>
<dbReference type="STRING" id="763406.A0A1E3NEU5"/>
<dbReference type="AlphaFoldDB" id="A0A1E3NEU5"/>
<keyword evidence="5" id="KW-0539">Nucleus</keyword>
<evidence type="ECO:0000313" key="10">
    <source>
        <dbReference type="EMBL" id="ODQ44088.1"/>
    </source>
</evidence>
<evidence type="ECO:0000256" key="4">
    <source>
        <dbReference type="ARBA" id="ARBA00022884"/>
    </source>
</evidence>
<dbReference type="EMBL" id="KV454009">
    <property type="protein sequence ID" value="ODQ44088.1"/>
    <property type="molecule type" value="Genomic_DNA"/>
</dbReference>
<feature type="domain" description="RNA-binding S4" evidence="8">
    <location>
        <begin position="109"/>
        <end position="172"/>
    </location>
</feature>
<keyword evidence="3" id="KW-0690">Ribosome biogenesis</keyword>
<dbReference type="GeneID" id="30181604"/>
<accession>A0A1E3NEU5</accession>
<reference evidence="10 11" key="1">
    <citation type="journal article" date="2016" name="Proc. Natl. Acad. Sci. U.S.A.">
        <title>Comparative genomics of biotechnologically important yeasts.</title>
        <authorList>
            <person name="Riley R."/>
            <person name="Haridas S."/>
            <person name="Wolfe K.H."/>
            <person name="Lopes M.R."/>
            <person name="Hittinger C.T."/>
            <person name="Goeker M."/>
            <person name="Salamov A.A."/>
            <person name="Wisecaver J.H."/>
            <person name="Long T.M."/>
            <person name="Calvey C.H."/>
            <person name="Aerts A.L."/>
            <person name="Barry K.W."/>
            <person name="Choi C."/>
            <person name="Clum A."/>
            <person name="Coughlan A.Y."/>
            <person name="Deshpande S."/>
            <person name="Douglass A.P."/>
            <person name="Hanson S.J."/>
            <person name="Klenk H.-P."/>
            <person name="LaButti K.M."/>
            <person name="Lapidus A."/>
            <person name="Lindquist E.A."/>
            <person name="Lipzen A.M."/>
            <person name="Meier-Kolthoff J.P."/>
            <person name="Ohm R.A."/>
            <person name="Otillar R.P."/>
            <person name="Pangilinan J.L."/>
            <person name="Peng Y."/>
            <person name="Rokas A."/>
            <person name="Rosa C.A."/>
            <person name="Scheuner C."/>
            <person name="Sibirny A.A."/>
            <person name="Slot J.C."/>
            <person name="Stielow J.B."/>
            <person name="Sun H."/>
            <person name="Kurtzman C.P."/>
            <person name="Blackwell M."/>
            <person name="Grigoriev I.V."/>
            <person name="Jeffries T.W."/>
        </authorList>
    </citation>
    <scope>NUCLEOTIDE SEQUENCE [LARGE SCALE GENOMIC DNA]</scope>
    <source>
        <strain evidence="10 11">NRRL Y-2026</strain>
    </source>
</reference>
<dbReference type="SMART" id="SM01390">
    <property type="entry name" value="Ribosomal_S4"/>
    <property type="match status" value="1"/>
</dbReference>
<dbReference type="PANTHER" id="PTHR11831">
    <property type="entry name" value="30S 40S RIBOSOMAL PROTEIN"/>
    <property type="match status" value="1"/>
</dbReference>
<dbReference type="PANTHER" id="PTHR11831:SF1">
    <property type="entry name" value="U3 SMALL NUCLEOLAR RIBONUCLEOPROTEIN PROTEIN IMP3"/>
    <property type="match status" value="1"/>
</dbReference>
<comment type="subcellular location">
    <subcellularLocation>
        <location evidence="1">Nucleus</location>
        <location evidence="1">Nucleolus</location>
    </subcellularLocation>
</comment>
<name>A0A1E3NEU5_9ASCO</name>
<dbReference type="OrthoDB" id="10248812at2759"/>
<dbReference type="GO" id="GO:0019843">
    <property type="term" value="F:rRNA binding"/>
    <property type="evidence" value="ECO:0007669"/>
    <property type="project" value="InterPro"/>
</dbReference>
<keyword evidence="6" id="KW-0687">Ribonucleoprotein</keyword>
<dbReference type="Pfam" id="PF00163">
    <property type="entry name" value="Ribosomal_S4"/>
    <property type="match status" value="1"/>
</dbReference>
<protein>
    <submittedName>
        <fullName evidence="10">Uncharacterized protein</fullName>
    </submittedName>
</protein>
<dbReference type="GO" id="GO:0030515">
    <property type="term" value="F:snoRNA binding"/>
    <property type="evidence" value="ECO:0007669"/>
    <property type="project" value="EnsemblFungi"/>
</dbReference>
<dbReference type="SMART" id="SM00363">
    <property type="entry name" value="S4"/>
    <property type="match status" value="1"/>
</dbReference>
<evidence type="ECO:0000256" key="1">
    <source>
        <dbReference type="ARBA" id="ARBA00004604"/>
    </source>
</evidence>
<dbReference type="InterPro" id="IPR022801">
    <property type="entry name" value="Ribosomal_uS4"/>
</dbReference>
<dbReference type="Proteomes" id="UP000094455">
    <property type="component" value="Unassembled WGS sequence"/>
</dbReference>
<dbReference type="GO" id="GO:0032040">
    <property type="term" value="C:small-subunit processome"/>
    <property type="evidence" value="ECO:0007669"/>
    <property type="project" value="EnsemblFungi"/>
</dbReference>
<feature type="domain" description="Small ribosomal subunit protein uS4 N-terminal" evidence="9">
    <location>
        <begin position="4"/>
        <end position="108"/>
    </location>
</feature>
<evidence type="ECO:0000256" key="2">
    <source>
        <dbReference type="ARBA" id="ARBA00007465"/>
    </source>
</evidence>
<evidence type="ECO:0000256" key="6">
    <source>
        <dbReference type="ARBA" id="ARBA00023274"/>
    </source>
</evidence>
<proteinExistence type="inferred from homology"/>
<dbReference type="GO" id="GO:0006364">
    <property type="term" value="P:rRNA processing"/>
    <property type="evidence" value="ECO:0007669"/>
    <property type="project" value="EnsemblFungi"/>
</dbReference>
<gene>
    <name evidence="10" type="ORF">PICMEDRAFT_74926</name>
</gene>
<dbReference type="SUPFAM" id="SSF55174">
    <property type="entry name" value="Alpha-L RNA-binding motif"/>
    <property type="match status" value="1"/>
</dbReference>
<evidence type="ECO:0000259" key="9">
    <source>
        <dbReference type="SMART" id="SM01390"/>
    </source>
</evidence>